<evidence type="ECO:0000313" key="2">
    <source>
        <dbReference type="Proteomes" id="UP000236928"/>
    </source>
</evidence>
<name>A0A2P4Z469_9CRYT</name>
<organism evidence="1 2">
    <name type="scientific">Cryptosporidium meleagridis</name>
    <dbReference type="NCBI Taxonomy" id="93969"/>
    <lineage>
        <taxon>Eukaryota</taxon>
        <taxon>Sar</taxon>
        <taxon>Alveolata</taxon>
        <taxon>Apicomplexa</taxon>
        <taxon>Conoidasida</taxon>
        <taxon>Coccidia</taxon>
        <taxon>Eucoccidiorida</taxon>
        <taxon>Eimeriorina</taxon>
        <taxon>Cryptosporidiidae</taxon>
        <taxon>Cryptosporidium</taxon>
    </lineage>
</organism>
<dbReference type="OrthoDB" id="338611at2759"/>
<keyword evidence="2" id="KW-1185">Reference proteome</keyword>
<dbReference type="EMBL" id="JIBK01000048">
    <property type="protein sequence ID" value="POM84800.1"/>
    <property type="molecule type" value="Genomic_DNA"/>
</dbReference>
<accession>A0A2P4Z469</accession>
<proteinExistence type="predicted"/>
<dbReference type="Proteomes" id="UP000236928">
    <property type="component" value="Unassembled WGS sequence"/>
</dbReference>
<gene>
    <name evidence="1" type="ORF">CmeUKMEL1_14205</name>
</gene>
<dbReference type="AlphaFoldDB" id="A0A2P4Z469"/>
<comment type="caution">
    <text evidence="1">The sequence shown here is derived from an EMBL/GenBank/DDBJ whole genome shotgun (WGS) entry which is preliminary data.</text>
</comment>
<sequence>MMDEEKSITKEQNGFISQNAKTIFLNDKAIIKNQSPIILKKGELSEEPLESLFSGPLSAIDDSKLGCNLFEKKSPRDEQLREKESRQALKSVMKLQNEIFHINNSIVSQENAYKSSLFSNKYMGNIFSSFSPFIKGINKFTLRPKERSPEEVLKSIKKKSEEFQESCNYIKYSTQWYLWAKRRNAETYSQNHLENADQSSYNISNGSGNPPLGGASSTNISNNANLSCQNNIGQAFQSNQLLLQKEIQSVEQTVKFRLAIQPDKPSFTFNSNICSNQLSV</sequence>
<protein>
    <submittedName>
        <fullName evidence="1">Uncharacterized protein</fullName>
    </submittedName>
</protein>
<dbReference type="VEuPathDB" id="CryptoDB:CmeUKMEL1_14205"/>
<reference evidence="1 2" key="1">
    <citation type="submission" date="2014-04" db="EMBL/GenBank/DDBJ databases">
        <title>Comparative Genomics of Cryptosporidium Species.</title>
        <authorList>
            <person name="Silva J.C."/>
            <person name="Su Q."/>
            <person name="Chalmers R."/>
            <person name="Chibucos M.C."/>
            <person name="Elwin K."/>
            <person name="Godinez A."/>
            <person name="Guo F."/>
            <person name="Huynh K."/>
            <person name="Orvis J."/>
            <person name="Ott S."/>
            <person name="Sadzewicz L."/>
            <person name="Sengamalay N."/>
            <person name="Shetty A."/>
            <person name="Sun M."/>
            <person name="Tallon L."/>
            <person name="Xiao L."/>
            <person name="Zhang H."/>
            <person name="Fraser C.M."/>
            <person name="Zhu G."/>
            <person name="Kissinger J."/>
            <person name="Widmer G."/>
        </authorList>
    </citation>
    <scope>NUCLEOTIDE SEQUENCE [LARGE SCALE GENOMIC DNA]</scope>
    <source>
        <strain evidence="1 2">UKMEL1</strain>
    </source>
</reference>
<evidence type="ECO:0000313" key="1">
    <source>
        <dbReference type="EMBL" id="POM84800.1"/>
    </source>
</evidence>